<dbReference type="GO" id="GO:0003700">
    <property type="term" value="F:DNA-binding transcription factor activity"/>
    <property type="evidence" value="ECO:0007669"/>
    <property type="project" value="TreeGrafter"/>
</dbReference>
<keyword evidence="6" id="KW-1185">Reference proteome</keyword>
<dbReference type="PANTHER" id="PTHR30055">
    <property type="entry name" value="HTH-TYPE TRANSCRIPTIONAL REGULATOR RUTR"/>
    <property type="match status" value="1"/>
</dbReference>
<accession>A0A5N0EIF2</accession>
<gene>
    <name evidence="5" type="ORF">F3087_15405</name>
</gene>
<dbReference type="InterPro" id="IPR050109">
    <property type="entry name" value="HTH-type_TetR-like_transc_reg"/>
</dbReference>
<dbReference type="GO" id="GO:0000976">
    <property type="term" value="F:transcription cis-regulatory region binding"/>
    <property type="evidence" value="ECO:0007669"/>
    <property type="project" value="TreeGrafter"/>
</dbReference>
<keyword evidence="1 2" id="KW-0238">DNA-binding</keyword>
<feature type="domain" description="HTH tetR-type" evidence="4">
    <location>
        <begin position="75"/>
        <end position="135"/>
    </location>
</feature>
<protein>
    <submittedName>
        <fullName evidence="5">TetR/AcrR family transcriptional regulator</fullName>
    </submittedName>
</protein>
<evidence type="ECO:0000313" key="6">
    <source>
        <dbReference type="Proteomes" id="UP000323876"/>
    </source>
</evidence>
<dbReference type="Proteomes" id="UP000323876">
    <property type="component" value="Unassembled WGS sequence"/>
</dbReference>
<dbReference type="SUPFAM" id="SSF46689">
    <property type="entry name" value="Homeodomain-like"/>
    <property type="match status" value="1"/>
</dbReference>
<dbReference type="PROSITE" id="PS50977">
    <property type="entry name" value="HTH_TETR_2"/>
    <property type="match status" value="1"/>
</dbReference>
<sequence length="262" mass="29045">MSRRGQHTEKRRTSGTSSTDRSRGGVANRSSSLRDICRLLGLPRTGQTCLPSEAWQVGSVQRYGKRVTASDDTIVGARERILSTAYDLFTRRGIRAVGIDEVIARAGIAKATLYRHFRTKDELILAVLERRELVWTFGLVEQQSSRRGNTAEERLLAIFDVLDDWFGTEGFESCTFINVLLELGPDHPAGRASIAHLGTIRGIVRARAEEAGLRDPDDFARSWHILMKGSIVSATEGDRQAARRAQSMGRTLIDSHRAEPAA</sequence>
<evidence type="ECO:0000313" key="5">
    <source>
        <dbReference type="EMBL" id="KAA8888409.1"/>
    </source>
</evidence>
<evidence type="ECO:0000256" key="1">
    <source>
        <dbReference type="ARBA" id="ARBA00023125"/>
    </source>
</evidence>
<evidence type="ECO:0000256" key="2">
    <source>
        <dbReference type="PROSITE-ProRule" id="PRU00335"/>
    </source>
</evidence>
<dbReference type="PANTHER" id="PTHR30055:SF200">
    <property type="entry name" value="HTH-TYPE TRANSCRIPTIONAL REPRESSOR BDCR"/>
    <property type="match status" value="1"/>
</dbReference>
<dbReference type="PRINTS" id="PR00455">
    <property type="entry name" value="HTHTETR"/>
</dbReference>
<dbReference type="InterPro" id="IPR009057">
    <property type="entry name" value="Homeodomain-like_sf"/>
</dbReference>
<dbReference type="EMBL" id="VXLC01000004">
    <property type="protein sequence ID" value="KAA8888409.1"/>
    <property type="molecule type" value="Genomic_DNA"/>
</dbReference>
<reference evidence="5 6" key="1">
    <citation type="submission" date="2019-09" db="EMBL/GenBank/DDBJ databases">
        <authorList>
            <person name="Wang X."/>
        </authorList>
    </citation>
    <scope>NUCLEOTIDE SEQUENCE [LARGE SCALE GENOMIC DNA]</scope>
    <source>
        <strain evidence="5 6">CICC 11023</strain>
    </source>
</reference>
<feature type="DNA-binding region" description="H-T-H motif" evidence="2">
    <location>
        <begin position="98"/>
        <end position="117"/>
    </location>
</feature>
<dbReference type="OrthoDB" id="4214267at2"/>
<proteinExistence type="predicted"/>
<dbReference type="InterPro" id="IPR001647">
    <property type="entry name" value="HTH_TetR"/>
</dbReference>
<dbReference type="Pfam" id="PF00440">
    <property type="entry name" value="TetR_N"/>
    <property type="match status" value="1"/>
</dbReference>
<feature type="compositionally biased region" description="Basic and acidic residues" evidence="3">
    <location>
        <begin position="1"/>
        <end position="12"/>
    </location>
</feature>
<comment type="caution">
    <text evidence="5">The sequence shown here is derived from an EMBL/GenBank/DDBJ whole genome shotgun (WGS) entry which is preliminary data.</text>
</comment>
<dbReference type="AlphaFoldDB" id="A0A5N0EIF2"/>
<dbReference type="Gene3D" id="1.10.357.10">
    <property type="entry name" value="Tetracycline Repressor, domain 2"/>
    <property type="match status" value="1"/>
</dbReference>
<name>A0A5N0EIF2_9NOCA</name>
<evidence type="ECO:0000259" key="4">
    <source>
        <dbReference type="PROSITE" id="PS50977"/>
    </source>
</evidence>
<organism evidence="5 6">
    <name type="scientific">Nocardia colli</name>
    <dbReference type="NCBI Taxonomy" id="2545717"/>
    <lineage>
        <taxon>Bacteria</taxon>
        <taxon>Bacillati</taxon>
        <taxon>Actinomycetota</taxon>
        <taxon>Actinomycetes</taxon>
        <taxon>Mycobacteriales</taxon>
        <taxon>Nocardiaceae</taxon>
        <taxon>Nocardia</taxon>
    </lineage>
</organism>
<feature type="region of interest" description="Disordered" evidence="3">
    <location>
        <begin position="1"/>
        <end position="29"/>
    </location>
</feature>
<evidence type="ECO:0000256" key="3">
    <source>
        <dbReference type="SAM" id="MobiDB-lite"/>
    </source>
</evidence>
<dbReference type="SUPFAM" id="SSF48498">
    <property type="entry name" value="Tetracyclin repressor-like, C-terminal domain"/>
    <property type="match status" value="1"/>
</dbReference>
<dbReference type="InterPro" id="IPR036271">
    <property type="entry name" value="Tet_transcr_reg_TetR-rel_C_sf"/>
</dbReference>